<dbReference type="OrthoDB" id="3796612at2759"/>
<evidence type="ECO:0000256" key="1">
    <source>
        <dbReference type="SAM" id="MobiDB-lite"/>
    </source>
</evidence>
<dbReference type="GeneID" id="59299428"/>
<protein>
    <submittedName>
        <fullName evidence="2">Uncharacterized protein</fullName>
    </submittedName>
</protein>
<dbReference type="AlphaFoldDB" id="A0A8H5QEL4"/>
<organism evidence="2 3">
    <name type="scientific">Fusarium tjaetaba</name>
    <dbReference type="NCBI Taxonomy" id="1567544"/>
    <lineage>
        <taxon>Eukaryota</taxon>
        <taxon>Fungi</taxon>
        <taxon>Dikarya</taxon>
        <taxon>Ascomycota</taxon>
        <taxon>Pezizomycotina</taxon>
        <taxon>Sordariomycetes</taxon>
        <taxon>Hypocreomycetidae</taxon>
        <taxon>Hypocreales</taxon>
        <taxon>Nectriaceae</taxon>
        <taxon>Fusarium</taxon>
        <taxon>Fusarium fujikuroi species complex</taxon>
    </lineage>
</organism>
<sequence length="308" mass="34221">MAPSEAKKSDEYSSDIQLDTVTEERGYHSRNREGEIQRPDIVDDICRGLLVQSRIDRIVHGTETKDGEPATLIVFGFRFHGLGKKRRFREATINILFQDADKVEENDPIVATLWPNGDFTLGKPTDIEIEKTRGSEVGGNVGAAYGGANGNRTWQRRKNYNVTDRASLTGSVLLDTDVRDWGPPNTVRLTLHEDETAGSGIVTDLRAAVLLIRQNDNYKFTAKVTIDAKADFNYNFAKGVRDLIGLSPANDLVLFNPGTKEWRRRRGLARYLEDKLAEDVDVQNLNSKSLDELAGVLGTTVLAAEATE</sequence>
<name>A0A8H5QEL4_9HYPO</name>
<feature type="compositionally biased region" description="Basic and acidic residues" evidence="1">
    <location>
        <begin position="22"/>
        <end position="34"/>
    </location>
</feature>
<evidence type="ECO:0000313" key="2">
    <source>
        <dbReference type="EMBL" id="KAF5613087.1"/>
    </source>
</evidence>
<keyword evidence="3" id="KW-1185">Reference proteome</keyword>
<dbReference type="Proteomes" id="UP000530670">
    <property type="component" value="Unassembled WGS sequence"/>
</dbReference>
<accession>A0A8H5QEL4</accession>
<reference evidence="2 3" key="1">
    <citation type="submission" date="2020-05" db="EMBL/GenBank/DDBJ databases">
        <title>Identification and distribution of gene clusters putatively required for synthesis of sphingolipid metabolism inhibitors in phylogenetically diverse species of the filamentous fungus Fusarium.</title>
        <authorList>
            <person name="Kim H.-S."/>
            <person name="Busman M."/>
            <person name="Brown D.W."/>
            <person name="Divon H."/>
            <person name="Uhlig S."/>
            <person name="Proctor R.H."/>
        </authorList>
    </citation>
    <scope>NUCLEOTIDE SEQUENCE [LARGE SCALE GENOMIC DNA]</scope>
    <source>
        <strain evidence="2 3">NRRL 66243</strain>
    </source>
</reference>
<gene>
    <name evidence="2" type="ORF">FTJAE_13966</name>
</gene>
<comment type="caution">
    <text evidence="2">The sequence shown here is derived from an EMBL/GenBank/DDBJ whole genome shotgun (WGS) entry which is preliminary data.</text>
</comment>
<evidence type="ECO:0000313" key="3">
    <source>
        <dbReference type="Proteomes" id="UP000530670"/>
    </source>
</evidence>
<proteinExistence type="predicted"/>
<feature type="compositionally biased region" description="Basic and acidic residues" evidence="1">
    <location>
        <begin position="1"/>
        <end position="11"/>
    </location>
</feature>
<dbReference type="RefSeq" id="XP_037199026.1">
    <property type="nucleotide sequence ID" value="XM_037347158.1"/>
</dbReference>
<feature type="region of interest" description="Disordered" evidence="1">
    <location>
        <begin position="1"/>
        <end position="34"/>
    </location>
</feature>
<dbReference type="EMBL" id="JAAQRI010000505">
    <property type="protein sequence ID" value="KAF5613087.1"/>
    <property type="molecule type" value="Genomic_DNA"/>
</dbReference>